<organism evidence="3 4">
    <name type="scientific">Mya arenaria</name>
    <name type="common">Soft-shell clam</name>
    <dbReference type="NCBI Taxonomy" id="6604"/>
    <lineage>
        <taxon>Eukaryota</taxon>
        <taxon>Metazoa</taxon>
        <taxon>Spiralia</taxon>
        <taxon>Lophotrochozoa</taxon>
        <taxon>Mollusca</taxon>
        <taxon>Bivalvia</taxon>
        <taxon>Autobranchia</taxon>
        <taxon>Heteroconchia</taxon>
        <taxon>Euheterodonta</taxon>
        <taxon>Imparidentia</taxon>
        <taxon>Neoheterodontei</taxon>
        <taxon>Myida</taxon>
        <taxon>Myoidea</taxon>
        <taxon>Myidae</taxon>
        <taxon>Mya</taxon>
    </lineage>
</organism>
<feature type="coiled-coil region" evidence="1">
    <location>
        <begin position="934"/>
        <end position="971"/>
    </location>
</feature>
<feature type="region of interest" description="Disordered" evidence="2">
    <location>
        <begin position="28"/>
        <end position="99"/>
    </location>
</feature>
<feature type="region of interest" description="Disordered" evidence="2">
    <location>
        <begin position="2073"/>
        <end position="2099"/>
    </location>
</feature>
<feature type="region of interest" description="Disordered" evidence="2">
    <location>
        <begin position="1875"/>
        <end position="1903"/>
    </location>
</feature>
<feature type="compositionally biased region" description="Basic and acidic residues" evidence="2">
    <location>
        <begin position="1390"/>
        <end position="1408"/>
    </location>
</feature>
<feature type="compositionally biased region" description="Polar residues" evidence="2">
    <location>
        <begin position="1561"/>
        <end position="1574"/>
    </location>
</feature>
<feature type="region of interest" description="Disordered" evidence="2">
    <location>
        <begin position="1384"/>
        <end position="1427"/>
    </location>
</feature>
<feature type="region of interest" description="Disordered" evidence="2">
    <location>
        <begin position="2219"/>
        <end position="2238"/>
    </location>
</feature>
<dbReference type="EMBL" id="CP111015">
    <property type="protein sequence ID" value="WAR02765.1"/>
    <property type="molecule type" value="Genomic_DNA"/>
</dbReference>
<feature type="compositionally biased region" description="Polar residues" evidence="2">
    <location>
        <begin position="427"/>
        <end position="444"/>
    </location>
</feature>
<feature type="region of interest" description="Disordered" evidence="2">
    <location>
        <begin position="747"/>
        <end position="780"/>
    </location>
</feature>
<accession>A0ABY7DYE2</accession>
<evidence type="ECO:0000256" key="1">
    <source>
        <dbReference type="SAM" id="Coils"/>
    </source>
</evidence>
<feature type="region of interest" description="Disordered" evidence="2">
    <location>
        <begin position="1478"/>
        <end position="1575"/>
    </location>
</feature>
<feature type="compositionally biased region" description="Low complexity" evidence="2">
    <location>
        <begin position="402"/>
        <end position="412"/>
    </location>
</feature>
<feature type="compositionally biased region" description="Low complexity" evidence="2">
    <location>
        <begin position="2221"/>
        <end position="2236"/>
    </location>
</feature>
<dbReference type="Proteomes" id="UP001164746">
    <property type="component" value="Chromosome 4"/>
</dbReference>
<feature type="compositionally biased region" description="Polar residues" evidence="2">
    <location>
        <begin position="2073"/>
        <end position="2098"/>
    </location>
</feature>
<sequence>MEHTEERLMQDFPNHNWLFNKYQLEISEPSHHDMPLGKPRRRRKKSRSSVKGGKIHQTSEKKCQNQSPRRLKSTGFDNRQNRQNISGYNQKLSGKAENEESMKECQLQRGVSLDESQAGKWKFATSGHQDETVCQNDTVYRRNSITSQPEDTTNLSFRKKSESEIKGKSFIESYNEFIQKGVMDERLNMPSDDVENIERTLISTKQASECSVDDNCHIGDELKQEHAHDIVNNDEHEVSWLNDHEDVPEKKEDSVKQWEQIATFMQGQTEEIATFIRGQSDNEDNDDGQAALDLSLVNNSSSTRADGMSTLEHPEETIMLKSGPQTIIPSVATDQKLSTDFDEVLSDSDLEDSRLEIDESANTSIESFSLVPSCSEMEEPGKMTAFSDVTLDPAVAANAVPSSTYTSTTTSSLTCREPTVCSGPESPITNRSGQSIDETETSPSLDVLPSCDSAYRLSEKQTDSLNTPCGEVTCITRTESLDSPKEVPGVEESDDINADLYTESDPLNISDISAASEVTGEVTDDLDHQREEAADEISIDEEKEVVEKTDKNILEVQKESDACRSEGGTNKNDPLDLCVAKSDGGNISFRPRARPPVQLVHPQVHKPILISMATLPSPIATISSSNSIETAAITEISRSAAITPAPRMAEPLQSGTLVNPPYQTIPVYAMDLTTVSNMGMVVPIQPLMHSSSTMLQQPLSQNIYLNQSAASQGLSQNRPNVPRIHHSTQGFSQSNFIRSVSTVVRPQNAASPTSANSQVFAERHPVHSSDQNIPSLQSSSSFTSHIVQNSVSPNETDSVTIHQESLKEVQSISVKPSIKGPPPLIKILKTPVVSISPQGKSISEPSQGITFSSNVKQCGFYSENRGQITAFEDMQVITRTQKSMSCNNTNDDNTMGIVDTKCSLQDKTYTNLEKKTIIPEHDSGSNDSVFEDDDDDIKKQMEELDREIKRREQEQEEMRKKREELLLKRKQAKAGVTVKTSVTTIETSTTRLAIAPICSQTLLTSQSCHEQPDAKVNHEKTDSPVSPIEKSIYTHQASETGGRRRSESEVDQEQSFDKKNEAMDLSQVLYQTVTKKSTSDEITIKEKNVPFHEKDFTNTTMSLKDNIEDKIHGVNTDKIVSTDVSDIRYISDISNINPFTFECEDKNDDLVVDLTKPGLVNDQLPDVLMKGKDVEAVSSECLNLTKNKSVSMNNDIQSGILKICTQTSEALPTVVSPRNMSSSMSSISVLPLSLSSSSQSSMPLDLASKSKSSILNENEMEVISSIHRTINVDKLNQPSVTANIDVIDLTSDNNEHFNNTTSRSSIGKKKDSMNAPCDSALFGHSLRNKSLKELQEEAIRQMQQRKNQMGIPVDSDSLTVEDLKKSPYGNNGLRKQSFCQDVQRLSGRKRSSEVMSHTKDQRTREIPEAHCPLSPPRNRPKNAKAEPAHIQVTDTRKLLKCLNKCSKCSVPPAIEQSCPLIRRKRECFLSPKEILQPNPKKWEQRQPKPAHSQRPFGIAGQLIVQTVKQTRKRTLSRDVQTSPNSYSLPNTPTSLDHSTSRRTTSASAELDSSYVVEQISPPYSGSHSDVNTSNSHREFVHSPIRAHRDFNEQLTRTGVLRPPGYVPSSNLPHMHQTNNSGGYNLSTKSQTDKNESSCDMEKAVQQELTVALAKRQKMDNAEIYPEKQVSHQMGAVATNERQIVRMHQNPAQAPGRAAVGSQHSTQEQSMRYQSRMDQSLQRVGQVRVEKTVPENRVVVNNTEREHGWQRRPGNRYEMPSAGHNVETFMGPQYNNQQVQQKQLLPSPNRYEQAMERDGRMVRRINAPVPREIDSSSNQTEVHNLLLQPHPMSRLQHPQQVNPQMVQNQYPKIQRLQDTTVSYQGQPNYGRQGMQLQQYQPSPASQMSQLRSQRPYMTGQPQLTDDQRLARMRQIRAQHIARNQGRSQAAPGQETSPTGPHLIPGQNQMGPDVTMETAGPTVDVASPPFAEAPTAPQISPITPPPYSPKECPAYDNNRHIHPQASIQANQSGLPVTSQYQHLQQVNQSGLPVSSRYQHLQQVNQSGLPVASQYLQQVNQPGLPITSQHLQQVNQPGLPVTSQHPQQVNQSSLPYQQQSGGPLMVSIPYPQQVAVSAGGMPAGNHQPFNQQYQQHNPHRPFQQQQQQQFQQQQQQPRPQFLPQNRFAANTQSPPGSVPQQMFVNYNDQRLLQRAPSQQMQQMASTRQQQQQFTGYKIPPQRMQQYSPQSNNSTPPSQYGGQIQLTAINNSRQRNLKREAPKRKYKKRKSKDQTKDSDNTERESPVMVDPCKAKEDSSDQTENKSSAITITDEENSIPEPDLTITSINAETDATTSKEASSCGEASEIKCSTSDDTTIQNSEEDLADQNQKEAKTCENVSTDLSETEKTLDKTETTESEVQSKSDLTVEVEEPEEKSKREELPHLQQIHGRCVLCGKYSLYLCSNCKKIWYCSPGCQTETNR</sequence>
<evidence type="ECO:0000256" key="2">
    <source>
        <dbReference type="SAM" id="MobiDB-lite"/>
    </source>
</evidence>
<feature type="region of interest" description="Disordered" evidence="2">
    <location>
        <begin position="1920"/>
        <end position="1984"/>
    </location>
</feature>
<feature type="compositionally biased region" description="Basic and acidic residues" evidence="2">
    <location>
        <begin position="2382"/>
        <end position="2392"/>
    </location>
</feature>
<keyword evidence="4" id="KW-1185">Reference proteome</keyword>
<proteinExistence type="predicted"/>
<feature type="compositionally biased region" description="Polar residues" evidence="2">
    <location>
        <begin position="1517"/>
        <end position="1537"/>
    </location>
</feature>
<feature type="compositionally biased region" description="Polar residues" evidence="2">
    <location>
        <begin position="1875"/>
        <end position="1891"/>
    </location>
</feature>
<feature type="compositionally biased region" description="Basic residues" evidence="2">
    <location>
        <begin position="2257"/>
        <end position="2267"/>
    </location>
</feature>
<feature type="compositionally biased region" description="Basic residues" evidence="2">
    <location>
        <begin position="38"/>
        <end position="48"/>
    </location>
</feature>
<dbReference type="Gene3D" id="6.10.140.2220">
    <property type="match status" value="1"/>
</dbReference>
<evidence type="ECO:0000313" key="4">
    <source>
        <dbReference type="Proteomes" id="UP001164746"/>
    </source>
</evidence>
<protein>
    <submittedName>
        <fullName evidence="3">Uncharacterized protein</fullName>
    </submittedName>
</protein>
<feature type="compositionally biased region" description="Low complexity" evidence="2">
    <location>
        <begin position="2131"/>
        <end position="2156"/>
    </location>
</feature>
<feature type="region of interest" description="Disordered" evidence="2">
    <location>
        <begin position="1009"/>
        <end position="1058"/>
    </location>
</feature>
<keyword evidence="1" id="KW-0175">Coiled coil</keyword>
<feature type="compositionally biased region" description="Polar residues" evidence="2">
    <location>
        <begin position="2320"/>
        <end position="2336"/>
    </location>
</feature>
<dbReference type="SUPFAM" id="SSF144232">
    <property type="entry name" value="HIT/MYND zinc finger-like"/>
    <property type="match status" value="1"/>
</dbReference>
<feature type="compositionally biased region" description="Polar residues" evidence="2">
    <location>
        <begin position="75"/>
        <end position="92"/>
    </location>
</feature>
<feature type="compositionally biased region" description="Polar residues" evidence="2">
    <location>
        <begin position="2346"/>
        <end position="2357"/>
    </location>
</feature>
<feature type="region of interest" description="Disordered" evidence="2">
    <location>
        <begin position="2244"/>
        <end position="2419"/>
    </location>
</feature>
<feature type="compositionally biased region" description="Basic and acidic residues" evidence="2">
    <location>
        <begin position="2268"/>
        <end position="2281"/>
    </location>
</feature>
<feature type="region of interest" description="Disordered" evidence="2">
    <location>
        <begin position="402"/>
        <end position="447"/>
    </location>
</feature>
<gene>
    <name evidence="3" type="ORF">MAR_009323</name>
</gene>
<name>A0ABY7DYE2_MYAAR</name>
<feature type="compositionally biased region" description="Polar residues" evidence="2">
    <location>
        <begin position="747"/>
        <end position="759"/>
    </location>
</feature>
<feature type="compositionally biased region" description="Basic and acidic residues" evidence="2">
    <location>
        <begin position="1010"/>
        <end position="1022"/>
    </location>
</feature>
<feature type="compositionally biased region" description="Polar residues" evidence="2">
    <location>
        <begin position="768"/>
        <end position="780"/>
    </location>
</feature>
<reference evidence="3" key="1">
    <citation type="submission" date="2022-11" db="EMBL/GenBank/DDBJ databases">
        <title>Centuries of genome instability and evolution in soft-shell clam transmissible cancer (bioRxiv).</title>
        <authorList>
            <person name="Hart S.F.M."/>
            <person name="Yonemitsu M.A."/>
            <person name="Giersch R.M."/>
            <person name="Beal B.F."/>
            <person name="Arriagada G."/>
            <person name="Davis B.W."/>
            <person name="Ostrander E.A."/>
            <person name="Goff S.P."/>
            <person name="Metzger M.J."/>
        </authorList>
    </citation>
    <scope>NUCLEOTIDE SEQUENCE</scope>
    <source>
        <strain evidence="3">MELC-2E11</strain>
        <tissue evidence="3">Siphon/mantle</tissue>
    </source>
</reference>
<feature type="region of interest" description="Disordered" evidence="2">
    <location>
        <begin position="2113"/>
        <end position="2156"/>
    </location>
</feature>
<evidence type="ECO:0000313" key="3">
    <source>
        <dbReference type="EMBL" id="WAR02765.1"/>
    </source>
</evidence>